<dbReference type="AlphaFoldDB" id="A0A2T3NR36"/>
<accession>A0A2T3NR36</accession>
<dbReference type="InterPro" id="IPR014161">
    <property type="entry name" value="Tol-Pal_TolA"/>
</dbReference>
<dbReference type="Proteomes" id="UP000241771">
    <property type="component" value="Unassembled WGS sequence"/>
</dbReference>
<keyword evidence="2" id="KW-0812">Transmembrane</keyword>
<protein>
    <submittedName>
        <fullName evidence="3">Cell envelope integrity protein TolA</fullName>
    </submittedName>
</protein>
<dbReference type="GO" id="GO:0019534">
    <property type="term" value="F:toxin transmembrane transporter activity"/>
    <property type="evidence" value="ECO:0007669"/>
    <property type="project" value="InterPro"/>
</dbReference>
<organism evidence="3 4">
    <name type="scientific">Photobacterium sanctipauli</name>
    <dbReference type="NCBI Taxonomy" id="1342794"/>
    <lineage>
        <taxon>Bacteria</taxon>
        <taxon>Pseudomonadati</taxon>
        <taxon>Pseudomonadota</taxon>
        <taxon>Gammaproteobacteria</taxon>
        <taxon>Vibrionales</taxon>
        <taxon>Vibrionaceae</taxon>
        <taxon>Photobacterium</taxon>
    </lineage>
</organism>
<comment type="caution">
    <text evidence="3">The sequence shown here is derived from an EMBL/GenBank/DDBJ whole genome shotgun (WGS) entry which is preliminary data.</text>
</comment>
<dbReference type="OrthoDB" id="6194496at2"/>
<evidence type="ECO:0000256" key="2">
    <source>
        <dbReference type="SAM" id="Phobius"/>
    </source>
</evidence>
<dbReference type="NCBIfam" id="TIGR02794">
    <property type="entry name" value="tolA_full"/>
    <property type="match status" value="1"/>
</dbReference>
<dbReference type="EMBL" id="PYMA01000009">
    <property type="protein sequence ID" value="PSW18692.1"/>
    <property type="molecule type" value="Genomic_DNA"/>
</dbReference>
<keyword evidence="2" id="KW-0472">Membrane</keyword>
<dbReference type="Gene3D" id="3.30.1150.10">
    <property type="match status" value="1"/>
</dbReference>
<feature type="compositionally biased region" description="Basic and acidic residues" evidence="1">
    <location>
        <begin position="201"/>
        <end position="229"/>
    </location>
</feature>
<dbReference type="RefSeq" id="WP_036819748.1">
    <property type="nucleotide sequence ID" value="NZ_JGVO01000238.1"/>
</dbReference>
<feature type="region of interest" description="Disordered" evidence="1">
    <location>
        <begin position="103"/>
        <end position="229"/>
    </location>
</feature>
<reference evidence="3 4" key="1">
    <citation type="submission" date="2018-01" db="EMBL/GenBank/DDBJ databases">
        <title>Whole genome sequencing of Histamine producing bacteria.</title>
        <authorList>
            <person name="Butler K."/>
        </authorList>
    </citation>
    <scope>NUCLEOTIDE SEQUENCE [LARGE SCALE GENOMIC DNA]</scope>
    <source>
        <strain evidence="3 4">DSM 100436</strain>
    </source>
</reference>
<dbReference type="Pfam" id="PF06519">
    <property type="entry name" value="TolA"/>
    <property type="match status" value="1"/>
</dbReference>
<keyword evidence="4" id="KW-1185">Reference proteome</keyword>
<dbReference type="SUPFAM" id="SSF74653">
    <property type="entry name" value="TolA/TonB C-terminal domain"/>
    <property type="match status" value="1"/>
</dbReference>
<feature type="compositionally biased region" description="Basic and acidic residues" evidence="1">
    <location>
        <begin position="103"/>
        <end position="193"/>
    </location>
</feature>
<dbReference type="GO" id="GO:0016020">
    <property type="term" value="C:membrane"/>
    <property type="evidence" value="ECO:0007669"/>
    <property type="project" value="InterPro"/>
</dbReference>
<evidence type="ECO:0000313" key="3">
    <source>
        <dbReference type="EMBL" id="PSW18692.1"/>
    </source>
</evidence>
<name>A0A2T3NR36_9GAMM</name>
<dbReference type="GO" id="GO:0043213">
    <property type="term" value="P:bacteriocin transport"/>
    <property type="evidence" value="ECO:0007669"/>
    <property type="project" value="InterPro"/>
</dbReference>
<feature type="transmembrane region" description="Helical" evidence="2">
    <location>
        <begin position="6"/>
        <end position="26"/>
    </location>
</feature>
<sequence length="347" mass="38988">MKNNNYSTAIIISLVLHGLLVAALLWGTDFAMNEPKPAGNTIKAVVVDPNLVNQQAQRIREQREAAKQAEQDRLRRLEQQAEALEKQRQAEEQRLRQLKADKLKAEKEAREAEQERKRVAAERAKAAEEKRKADEAARVAREQAAKAEAERQAKQEAARKAEAERQRQIAEQRKAEEAKRQAEAEAKRAEQERQAQIAAKKKAEEEARVAEAARQEAERKAAEAREVQRQQEAALSDMFAGLEAETEQRGGARGQFIADETQRYGAIYTQMIQQNLLVEQSFIGRECVIRMRLSANGLVLDASEEGGDRSLCRAAKAAVVKVSQFPMPEDPAVIERLRGIRLIVSPQ</sequence>
<keyword evidence="2" id="KW-1133">Transmembrane helix</keyword>
<evidence type="ECO:0000313" key="4">
    <source>
        <dbReference type="Proteomes" id="UP000241771"/>
    </source>
</evidence>
<evidence type="ECO:0000256" key="1">
    <source>
        <dbReference type="SAM" id="MobiDB-lite"/>
    </source>
</evidence>
<proteinExistence type="predicted"/>
<gene>
    <name evidence="3" type="primary">tolA</name>
    <name evidence="3" type="ORF">C9I98_14545</name>
</gene>